<evidence type="ECO:0000313" key="10">
    <source>
        <dbReference type="Proteomes" id="UP001139474"/>
    </source>
</evidence>
<keyword evidence="5" id="KW-0482">Metalloprotease</keyword>
<evidence type="ECO:0000256" key="6">
    <source>
        <dbReference type="SAM" id="SignalP"/>
    </source>
</evidence>
<evidence type="ECO:0000256" key="4">
    <source>
        <dbReference type="ARBA" id="ARBA00022833"/>
    </source>
</evidence>
<dbReference type="PANTHER" id="PTHR43690">
    <property type="entry name" value="NARDILYSIN"/>
    <property type="match status" value="1"/>
</dbReference>
<dbReference type="GO" id="GO:0006508">
    <property type="term" value="P:proteolysis"/>
    <property type="evidence" value="ECO:0007669"/>
    <property type="project" value="UniProtKB-KW"/>
</dbReference>
<gene>
    <name evidence="9" type="ORF">NJR55_01835</name>
</gene>
<comment type="similarity">
    <text evidence="1">Belongs to the peptidase M16 family.</text>
</comment>
<protein>
    <submittedName>
        <fullName evidence="9">Insulinase family protein</fullName>
    </submittedName>
</protein>
<sequence>MNTLKTTLLSVLLTSALLTLSLAVTAAETSSGNSTINHEVDIDYEMFTLPNGLTTLVYNNSTVPNVFVGVWYRVGSKDEPKGKTGFAHLFEHLMFQQTPNRQQEYFLPFDKAGATGMNGTTNKDRTNYYATVPSNALDMALWMESDRMAHMADGITQEMLNEQREVVKNEKREGELKPGAKVHERFDRMFYPEGHPYAHSIIGSMDDLNNASLDDVKQWFEDYYGASNAVLVLAGDVDVDTAKAKVSYYFGDAPAGKPIDRVEQWVPSLDSVKRDIAYDKVGTATISRAWPLPNGDSKATSLLHLAGLTLTGSNTTPLQRILVDEKQVALNVSAGVSPSAISSIFRLTMTLRPGVTTEQADAALNDALQQYFTEGPDEDRLEAIATGANVSLIRSLESNSAIGNHLVNGYILQNDPLFFLKQRDWIRNASADEIRQLTKTWLSKPYFESVLLPLPKFQDGQVEVDRSEIPKPDAFDGKVTFPEITETTLTNGMKLVVAERHNLPVVDAILQFNTGSLAEKAYATDVATHTFGLLRLGTKRSDKQALTRSIDAIGMNFSSAAGERFSSVSWGSLTEYVDDSFGLVAEMLREPSFPQVEIDRIISNVDAFYDNYESNPMQASNAIYQRALWGKSHPYGKIDTRSESKQISRDAVVDFHDNEIGPNNATLYLIGDITLEHATQLANNYFGDWRQVQPSALGNVPVAEPEQAKIILLDVPGAQQSSITAGQLLAPFKADIVATETLVNDALGGSFHGRLNMNLREDKGWAYGFYSSISNAPKGQRVFSANGSVQTDKTAASMREIKREISLYIGDQPLTAEELERDRISSIRAIPSHFSSGASFLSSIVSSATFGLPYDRAEGTIGRYQQVQLKQARELAKQTFKPEQLTWVIAGDLSKIEDDIRALNFGEIEVWDIYGNKLR</sequence>
<dbReference type="GO" id="GO:0046872">
    <property type="term" value="F:metal ion binding"/>
    <property type="evidence" value="ECO:0007669"/>
    <property type="project" value="InterPro"/>
</dbReference>
<dbReference type="EMBL" id="JAMZDE010000001">
    <property type="protein sequence ID" value="MCP1338322.1"/>
    <property type="molecule type" value="Genomic_DNA"/>
</dbReference>
<proteinExistence type="inferred from homology"/>
<organism evidence="9 10">
    <name type="scientific">Idiomarina rhizosphaerae</name>
    <dbReference type="NCBI Taxonomy" id="2961572"/>
    <lineage>
        <taxon>Bacteria</taxon>
        <taxon>Pseudomonadati</taxon>
        <taxon>Pseudomonadota</taxon>
        <taxon>Gammaproteobacteria</taxon>
        <taxon>Alteromonadales</taxon>
        <taxon>Idiomarinaceae</taxon>
        <taxon>Idiomarina</taxon>
    </lineage>
</organism>
<keyword evidence="6" id="KW-0732">Signal</keyword>
<name>A0A9X2JQG2_9GAMM</name>
<feature type="domain" description="Peptidase M16 C-terminal" evidence="8">
    <location>
        <begin position="647"/>
        <end position="821"/>
    </location>
</feature>
<evidence type="ECO:0000259" key="7">
    <source>
        <dbReference type="Pfam" id="PF00675"/>
    </source>
</evidence>
<keyword evidence="3" id="KW-0378">Hydrolase</keyword>
<dbReference type="Gene3D" id="3.30.830.10">
    <property type="entry name" value="Metalloenzyme, LuxS/M16 peptidase-like"/>
    <property type="match status" value="4"/>
</dbReference>
<dbReference type="InterPro" id="IPR011765">
    <property type="entry name" value="Pept_M16_N"/>
</dbReference>
<evidence type="ECO:0000313" key="9">
    <source>
        <dbReference type="EMBL" id="MCP1338322.1"/>
    </source>
</evidence>
<dbReference type="InterPro" id="IPR007863">
    <property type="entry name" value="Peptidase_M16_C"/>
</dbReference>
<dbReference type="GO" id="GO:0008237">
    <property type="term" value="F:metallopeptidase activity"/>
    <property type="evidence" value="ECO:0007669"/>
    <property type="project" value="UniProtKB-KW"/>
</dbReference>
<dbReference type="Proteomes" id="UP001139474">
    <property type="component" value="Unassembled WGS sequence"/>
</dbReference>
<dbReference type="Pfam" id="PF05193">
    <property type="entry name" value="Peptidase_M16_C"/>
    <property type="match status" value="2"/>
</dbReference>
<dbReference type="InterPro" id="IPR050626">
    <property type="entry name" value="Peptidase_M16"/>
</dbReference>
<keyword evidence="2" id="KW-0645">Protease</keyword>
<reference evidence="9" key="1">
    <citation type="submission" date="2022-06" db="EMBL/GenBank/DDBJ databases">
        <title>Idiomarina rhizosphaerae M1R2S28.</title>
        <authorList>
            <person name="Sun J.-Q."/>
            <person name="Li L.-F."/>
        </authorList>
    </citation>
    <scope>NUCLEOTIDE SEQUENCE</scope>
    <source>
        <strain evidence="9">M1R2S28</strain>
    </source>
</reference>
<evidence type="ECO:0000259" key="8">
    <source>
        <dbReference type="Pfam" id="PF05193"/>
    </source>
</evidence>
<feature type="domain" description="Peptidase M16 C-terminal" evidence="8">
    <location>
        <begin position="211"/>
        <end position="384"/>
    </location>
</feature>
<dbReference type="AlphaFoldDB" id="A0A9X2JQG2"/>
<comment type="caution">
    <text evidence="9">The sequence shown here is derived from an EMBL/GenBank/DDBJ whole genome shotgun (WGS) entry which is preliminary data.</text>
</comment>
<dbReference type="RefSeq" id="WP_253617333.1">
    <property type="nucleotide sequence ID" value="NZ_JAMZDE010000001.1"/>
</dbReference>
<feature type="domain" description="Peptidase M16 N-terminal" evidence="7">
    <location>
        <begin position="58"/>
        <end position="186"/>
    </location>
</feature>
<dbReference type="Pfam" id="PF00675">
    <property type="entry name" value="Peptidase_M16"/>
    <property type="match status" value="2"/>
</dbReference>
<evidence type="ECO:0000256" key="1">
    <source>
        <dbReference type="ARBA" id="ARBA00007261"/>
    </source>
</evidence>
<keyword evidence="10" id="KW-1185">Reference proteome</keyword>
<evidence type="ECO:0000256" key="2">
    <source>
        <dbReference type="ARBA" id="ARBA00022670"/>
    </source>
</evidence>
<dbReference type="InterPro" id="IPR011249">
    <property type="entry name" value="Metalloenz_LuxS/M16"/>
</dbReference>
<keyword evidence="4" id="KW-0862">Zinc</keyword>
<feature type="chain" id="PRO_5040920786" evidence="6">
    <location>
        <begin position="27"/>
        <end position="919"/>
    </location>
</feature>
<feature type="domain" description="Peptidase M16 N-terminal" evidence="7">
    <location>
        <begin position="497"/>
        <end position="619"/>
    </location>
</feature>
<accession>A0A9X2JQG2</accession>
<feature type="signal peptide" evidence="6">
    <location>
        <begin position="1"/>
        <end position="26"/>
    </location>
</feature>
<evidence type="ECO:0000256" key="3">
    <source>
        <dbReference type="ARBA" id="ARBA00022801"/>
    </source>
</evidence>
<dbReference type="PANTHER" id="PTHR43690:SF17">
    <property type="entry name" value="PROTEIN YHJJ"/>
    <property type="match status" value="1"/>
</dbReference>
<evidence type="ECO:0000256" key="5">
    <source>
        <dbReference type="ARBA" id="ARBA00023049"/>
    </source>
</evidence>
<dbReference type="SUPFAM" id="SSF63411">
    <property type="entry name" value="LuxS/MPP-like metallohydrolase"/>
    <property type="match status" value="4"/>
</dbReference>